<evidence type="ECO:0000256" key="3">
    <source>
        <dbReference type="ARBA" id="ARBA00022692"/>
    </source>
</evidence>
<dbReference type="InterPro" id="IPR007267">
    <property type="entry name" value="GtrA_DPMS_TM"/>
</dbReference>
<proteinExistence type="inferred from homology"/>
<dbReference type="PANTHER" id="PTHR38459:SF1">
    <property type="entry name" value="PROPHAGE BACTOPRENOL-LINKED GLUCOSE TRANSLOCASE HOMOLOG"/>
    <property type="match status" value="1"/>
</dbReference>
<comment type="subcellular location">
    <subcellularLocation>
        <location evidence="1">Membrane</location>
        <topology evidence="1">Multi-pass membrane protein</topology>
    </subcellularLocation>
</comment>
<protein>
    <submittedName>
        <fullName evidence="9">Putative flippase GtrA (Transmembrane translocase of bactoprenol-linked glucose)</fullName>
    </submittedName>
</protein>
<dbReference type="EMBL" id="FQVC01000022">
    <property type="protein sequence ID" value="SHG00711.1"/>
    <property type="molecule type" value="Genomic_DNA"/>
</dbReference>
<feature type="domain" description="GtrA/DPMS transmembrane" evidence="7">
    <location>
        <begin position="7"/>
        <end position="124"/>
    </location>
</feature>
<evidence type="ECO:0000256" key="5">
    <source>
        <dbReference type="ARBA" id="ARBA00023136"/>
    </source>
</evidence>
<evidence type="ECO:0000256" key="1">
    <source>
        <dbReference type="ARBA" id="ARBA00004141"/>
    </source>
</evidence>
<feature type="transmembrane region" description="Helical" evidence="6">
    <location>
        <begin position="102"/>
        <end position="124"/>
    </location>
</feature>
<evidence type="ECO:0000313" key="9">
    <source>
        <dbReference type="EMBL" id="SHG00711.1"/>
    </source>
</evidence>
<gene>
    <name evidence="9" type="ORF">SAMN02745223_04125</name>
    <name evidence="8" type="ORF">VW29_04650</name>
</gene>
<evidence type="ECO:0000256" key="2">
    <source>
        <dbReference type="ARBA" id="ARBA00009399"/>
    </source>
</evidence>
<feature type="transmembrane region" description="Helical" evidence="6">
    <location>
        <begin position="71"/>
        <end position="96"/>
    </location>
</feature>
<evidence type="ECO:0000256" key="4">
    <source>
        <dbReference type="ARBA" id="ARBA00022989"/>
    </source>
</evidence>
<reference evidence="9 11" key="2">
    <citation type="submission" date="2016-11" db="EMBL/GenBank/DDBJ databases">
        <authorList>
            <person name="Jaros S."/>
            <person name="Januszkiewicz K."/>
            <person name="Wedrychowicz H."/>
        </authorList>
    </citation>
    <scope>NUCLEOTIDE SEQUENCE [LARGE SCALE GENOMIC DNA]</scope>
    <source>
        <strain evidence="9 11">DSM 17137</strain>
    </source>
</reference>
<organism evidence="8 10">
    <name type="scientific">Devosia limi DSM 17137</name>
    <dbReference type="NCBI Taxonomy" id="1121477"/>
    <lineage>
        <taxon>Bacteria</taxon>
        <taxon>Pseudomonadati</taxon>
        <taxon>Pseudomonadota</taxon>
        <taxon>Alphaproteobacteria</taxon>
        <taxon>Hyphomicrobiales</taxon>
        <taxon>Devosiaceae</taxon>
        <taxon>Devosia</taxon>
    </lineage>
</organism>
<dbReference type="OrthoDB" id="7360864at2"/>
<accession>A0A0F5LWN4</accession>
<dbReference type="EMBL" id="LAJF01000042">
    <property type="protein sequence ID" value="KKB86047.1"/>
    <property type="molecule type" value="Genomic_DNA"/>
</dbReference>
<evidence type="ECO:0000313" key="8">
    <source>
        <dbReference type="EMBL" id="KKB86047.1"/>
    </source>
</evidence>
<keyword evidence="4 6" id="KW-1133">Transmembrane helix</keyword>
<evidence type="ECO:0000259" key="7">
    <source>
        <dbReference type="Pfam" id="PF04138"/>
    </source>
</evidence>
<evidence type="ECO:0000313" key="10">
    <source>
        <dbReference type="Proteomes" id="UP000033608"/>
    </source>
</evidence>
<feature type="transmembrane region" description="Helical" evidence="6">
    <location>
        <begin position="32"/>
        <end position="50"/>
    </location>
</feature>
<name>A0A0F5LWN4_9HYPH</name>
<dbReference type="RefSeq" id="WP_046134154.1">
    <property type="nucleotide sequence ID" value="NZ_FQVC01000022.1"/>
</dbReference>
<dbReference type="PATRIC" id="fig|1121477.3.peg.2008"/>
<keyword evidence="3 6" id="KW-0812">Transmembrane</keyword>
<dbReference type="Proteomes" id="UP000184533">
    <property type="component" value="Unassembled WGS sequence"/>
</dbReference>
<dbReference type="GO" id="GO:0005886">
    <property type="term" value="C:plasma membrane"/>
    <property type="evidence" value="ECO:0007669"/>
    <property type="project" value="TreeGrafter"/>
</dbReference>
<dbReference type="STRING" id="1121477.SAMN02745223_04125"/>
<dbReference type="Proteomes" id="UP000033608">
    <property type="component" value="Unassembled WGS sequence"/>
</dbReference>
<feature type="transmembrane region" description="Helical" evidence="6">
    <location>
        <begin position="7"/>
        <end position="26"/>
    </location>
</feature>
<dbReference type="AlphaFoldDB" id="A0A0F5LWN4"/>
<evidence type="ECO:0000256" key="6">
    <source>
        <dbReference type="SAM" id="Phobius"/>
    </source>
</evidence>
<dbReference type="GO" id="GO:0000271">
    <property type="term" value="P:polysaccharide biosynthetic process"/>
    <property type="evidence" value="ECO:0007669"/>
    <property type="project" value="InterPro"/>
</dbReference>
<dbReference type="Pfam" id="PF04138">
    <property type="entry name" value="GtrA_DPMS_TM"/>
    <property type="match status" value="1"/>
</dbReference>
<dbReference type="PANTHER" id="PTHR38459">
    <property type="entry name" value="PROPHAGE BACTOPRENOL-LINKED GLUCOSE TRANSLOCASE HOMOLOG"/>
    <property type="match status" value="1"/>
</dbReference>
<keyword evidence="5 6" id="KW-0472">Membrane</keyword>
<keyword evidence="10" id="KW-1185">Reference proteome</keyword>
<sequence length="128" mass="13582">MKRTLPFAIAGVAGYLVDAGVLSLVFGLLGPVWGRVLSWSCAVTATWLINRNFAFSDRAARQGKRRELGRYGLAMIPGAMVNWLAYGGAMAVLPALDWRPALAVAAGSLAGLGVNLVAAHKLVFRGDR</sequence>
<dbReference type="InterPro" id="IPR051401">
    <property type="entry name" value="GtrA_CellWall_Glycosyl"/>
</dbReference>
<reference evidence="8 10" key="1">
    <citation type="submission" date="2015-03" db="EMBL/GenBank/DDBJ databases">
        <authorList>
            <person name="Hassan Y.I."/>
            <person name="Lepp D."/>
            <person name="Zhou T."/>
        </authorList>
    </citation>
    <scope>NUCLEOTIDE SEQUENCE [LARGE SCALE GENOMIC DNA]</scope>
    <source>
        <strain evidence="8 10">DSM 17137</strain>
    </source>
</reference>
<evidence type="ECO:0000313" key="11">
    <source>
        <dbReference type="Proteomes" id="UP000184533"/>
    </source>
</evidence>
<comment type="similarity">
    <text evidence="2">Belongs to the GtrA family.</text>
</comment>